<proteinExistence type="predicted"/>
<protein>
    <submittedName>
        <fullName evidence="1">Uncharacterized protein</fullName>
    </submittedName>
</protein>
<dbReference type="Proteomes" id="UP000193922">
    <property type="component" value="Unassembled WGS sequence"/>
</dbReference>
<organism evidence="1 2">
    <name type="scientific">Linderina pennispora</name>
    <dbReference type="NCBI Taxonomy" id="61395"/>
    <lineage>
        <taxon>Eukaryota</taxon>
        <taxon>Fungi</taxon>
        <taxon>Fungi incertae sedis</taxon>
        <taxon>Zoopagomycota</taxon>
        <taxon>Kickxellomycotina</taxon>
        <taxon>Kickxellomycetes</taxon>
        <taxon>Kickxellales</taxon>
        <taxon>Kickxellaceae</taxon>
        <taxon>Linderina</taxon>
    </lineage>
</organism>
<dbReference type="EMBL" id="MCFD01000009">
    <property type="protein sequence ID" value="ORX68797.1"/>
    <property type="molecule type" value="Genomic_DNA"/>
</dbReference>
<feature type="non-terminal residue" evidence="1">
    <location>
        <position position="1"/>
    </location>
</feature>
<reference evidence="1 2" key="1">
    <citation type="submission" date="2016-07" db="EMBL/GenBank/DDBJ databases">
        <title>Pervasive Adenine N6-methylation of Active Genes in Fungi.</title>
        <authorList>
            <consortium name="DOE Joint Genome Institute"/>
            <person name="Mondo S.J."/>
            <person name="Dannebaum R.O."/>
            <person name="Kuo R.C."/>
            <person name="Labutti K."/>
            <person name="Haridas S."/>
            <person name="Kuo A."/>
            <person name="Salamov A."/>
            <person name="Ahrendt S.R."/>
            <person name="Lipzen A."/>
            <person name="Sullivan W."/>
            <person name="Andreopoulos W.B."/>
            <person name="Clum A."/>
            <person name="Lindquist E."/>
            <person name="Daum C."/>
            <person name="Ramamoorthy G.K."/>
            <person name="Gryganskyi A."/>
            <person name="Culley D."/>
            <person name="Magnuson J.K."/>
            <person name="James T.Y."/>
            <person name="O'Malley M.A."/>
            <person name="Stajich J.E."/>
            <person name="Spatafora J.W."/>
            <person name="Visel A."/>
            <person name="Grigoriev I.V."/>
        </authorList>
    </citation>
    <scope>NUCLEOTIDE SEQUENCE [LARGE SCALE GENOMIC DNA]</scope>
    <source>
        <strain evidence="1 2">ATCC 12442</strain>
    </source>
</reference>
<name>A0A1Y1W5L3_9FUNG</name>
<dbReference type="GeneID" id="63804609"/>
<evidence type="ECO:0000313" key="2">
    <source>
        <dbReference type="Proteomes" id="UP000193922"/>
    </source>
</evidence>
<accession>A0A1Y1W5L3</accession>
<keyword evidence="2" id="KW-1185">Reference proteome</keyword>
<sequence length="408" mass="46039">GGHEEVGVVGSFLRMIELASVCRQWRFHLTAHICRTAIVECKRNAVPEHCCRWVSNINFITAMGLSNKTEELYISDIDGKGTSSVTTLKLGRFTFKDTETGQPWRYWLRLFLFSPPIFPPSAMSTTQLDGPPGTCGITLRAMLINHYTANSKTVYIREWYLTASLGLLRQDITKLDINASFVFGAPRDLRLPNSALRCLRLTDAGRGFQWNWFRNGADGQRIVFPELVELTLEFVYIGDEMGTKSFAGFGLSFPKLQKLSTLDALLYYSDFYTTFIDSPICPTEGPPAPLYLENPYDNLLPADSMVRAATLVSIPSYMLPEINWTNLWNLRLNLNKLEFEPIDTLLGHIQYVAKWICNLVLHTPVAAEGLCSHPRAMNEIRNFADLSGKVLSCQQGNQLLDKLISCFK</sequence>
<dbReference type="RefSeq" id="XP_040742579.1">
    <property type="nucleotide sequence ID" value="XM_040887961.1"/>
</dbReference>
<gene>
    <name evidence="1" type="ORF">DL89DRAFT_268572</name>
</gene>
<evidence type="ECO:0000313" key="1">
    <source>
        <dbReference type="EMBL" id="ORX68797.1"/>
    </source>
</evidence>
<dbReference type="AlphaFoldDB" id="A0A1Y1W5L3"/>
<comment type="caution">
    <text evidence="1">The sequence shown here is derived from an EMBL/GenBank/DDBJ whole genome shotgun (WGS) entry which is preliminary data.</text>
</comment>